<dbReference type="PROSITE" id="PS50297">
    <property type="entry name" value="ANK_REP_REGION"/>
    <property type="match status" value="1"/>
</dbReference>
<name>A0AAU9WPW4_9CNID</name>
<evidence type="ECO:0000313" key="5">
    <source>
        <dbReference type="Proteomes" id="UP001159428"/>
    </source>
</evidence>
<gene>
    <name evidence="4" type="ORF">PMEA_00009112</name>
</gene>
<evidence type="ECO:0000313" key="4">
    <source>
        <dbReference type="EMBL" id="CAH3121260.1"/>
    </source>
</evidence>
<feature type="repeat" description="ANK" evidence="3">
    <location>
        <begin position="63"/>
        <end position="95"/>
    </location>
</feature>
<evidence type="ECO:0000256" key="1">
    <source>
        <dbReference type="ARBA" id="ARBA00022737"/>
    </source>
</evidence>
<dbReference type="SMART" id="SM00248">
    <property type="entry name" value="ANK"/>
    <property type="match status" value="2"/>
</dbReference>
<keyword evidence="2 3" id="KW-0040">ANK repeat</keyword>
<dbReference type="PROSITE" id="PS50088">
    <property type="entry name" value="ANK_REPEAT"/>
    <property type="match status" value="2"/>
</dbReference>
<dbReference type="PANTHER" id="PTHR24171">
    <property type="entry name" value="ANKYRIN REPEAT DOMAIN-CONTAINING PROTEIN 39-RELATED"/>
    <property type="match status" value="1"/>
</dbReference>
<dbReference type="InterPro" id="IPR002110">
    <property type="entry name" value="Ankyrin_rpt"/>
</dbReference>
<dbReference type="EMBL" id="CALNXJ010000018">
    <property type="protein sequence ID" value="CAH3121260.1"/>
    <property type="molecule type" value="Genomic_DNA"/>
</dbReference>
<comment type="caution">
    <text evidence="4">The sequence shown here is derived from an EMBL/GenBank/DDBJ whole genome shotgun (WGS) entry which is preliminary data.</text>
</comment>
<protein>
    <submittedName>
        <fullName evidence="4">Uncharacterized protein</fullName>
    </submittedName>
</protein>
<dbReference type="Proteomes" id="UP001159428">
    <property type="component" value="Unassembled WGS sequence"/>
</dbReference>
<dbReference type="AlphaFoldDB" id="A0AAU9WPW4"/>
<feature type="repeat" description="ANK" evidence="3">
    <location>
        <begin position="96"/>
        <end position="128"/>
    </location>
</feature>
<sequence length="160" mass="17915">MSETMMSNVERDLNGNVNHKKSFTRFPEDLIIRETVPGQDTTEELELIVQSSEKIDVNCLNEYGHTVLSTAAFVGSMKCCRILVELGAEVGKQDEDGWTAMHYAMAKGYLDIVKYLVMCGGDLFAKNNDGDAPLDFVEDNEIKEILLASYEKYSQSKSEV</sequence>
<dbReference type="SUPFAM" id="SSF48403">
    <property type="entry name" value="Ankyrin repeat"/>
    <property type="match status" value="1"/>
</dbReference>
<dbReference type="InterPro" id="IPR036770">
    <property type="entry name" value="Ankyrin_rpt-contain_sf"/>
</dbReference>
<proteinExistence type="predicted"/>
<dbReference type="Gene3D" id="1.25.40.20">
    <property type="entry name" value="Ankyrin repeat-containing domain"/>
    <property type="match status" value="1"/>
</dbReference>
<evidence type="ECO:0000256" key="2">
    <source>
        <dbReference type="ARBA" id="ARBA00023043"/>
    </source>
</evidence>
<accession>A0AAU9WPW4</accession>
<reference evidence="4 5" key="1">
    <citation type="submission" date="2022-05" db="EMBL/GenBank/DDBJ databases">
        <authorList>
            <consortium name="Genoscope - CEA"/>
            <person name="William W."/>
        </authorList>
    </citation>
    <scope>NUCLEOTIDE SEQUENCE [LARGE SCALE GENOMIC DNA]</scope>
</reference>
<organism evidence="4 5">
    <name type="scientific">Pocillopora meandrina</name>
    <dbReference type="NCBI Taxonomy" id="46732"/>
    <lineage>
        <taxon>Eukaryota</taxon>
        <taxon>Metazoa</taxon>
        <taxon>Cnidaria</taxon>
        <taxon>Anthozoa</taxon>
        <taxon>Hexacorallia</taxon>
        <taxon>Scleractinia</taxon>
        <taxon>Astrocoeniina</taxon>
        <taxon>Pocilloporidae</taxon>
        <taxon>Pocillopora</taxon>
    </lineage>
</organism>
<dbReference type="Pfam" id="PF12796">
    <property type="entry name" value="Ank_2"/>
    <property type="match status" value="1"/>
</dbReference>
<keyword evidence="1" id="KW-0677">Repeat</keyword>
<evidence type="ECO:0000256" key="3">
    <source>
        <dbReference type="PROSITE-ProRule" id="PRU00023"/>
    </source>
</evidence>
<keyword evidence="5" id="KW-1185">Reference proteome</keyword>